<dbReference type="InterPro" id="IPR056792">
    <property type="entry name" value="PRC_RimM"/>
</dbReference>
<gene>
    <name evidence="5 8" type="primary">rimM</name>
    <name evidence="8" type="ORF">FTW19_24470</name>
</gene>
<evidence type="ECO:0000313" key="8">
    <source>
        <dbReference type="EMBL" id="QEE30876.1"/>
    </source>
</evidence>
<dbReference type="EMBL" id="CP042806">
    <property type="protein sequence ID" value="QEE30876.1"/>
    <property type="molecule type" value="Genomic_DNA"/>
</dbReference>
<dbReference type="HAMAP" id="MF_00014">
    <property type="entry name" value="Ribosome_mat_RimM"/>
    <property type="match status" value="1"/>
</dbReference>
<dbReference type="SUPFAM" id="SSF50346">
    <property type="entry name" value="PRC-barrel domain"/>
    <property type="match status" value="1"/>
</dbReference>
<dbReference type="InterPro" id="IPR011961">
    <property type="entry name" value="RimM"/>
</dbReference>
<evidence type="ECO:0000313" key="9">
    <source>
        <dbReference type="Proteomes" id="UP000321820"/>
    </source>
</evidence>
<dbReference type="AlphaFoldDB" id="A0A5B9EL96"/>
<evidence type="ECO:0000259" key="7">
    <source>
        <dbReference type="Pfam" id="PF24986"/>
    </source>
</evidence>
<evidence type="ECO:0000256" key="4">
    <source>
        <dbReference type="ARBA" id="ARBA00023186"/>
    </source>
</evidence>
<dbReference type="Pfam" id="PF24986">
    <property type="entry name" value="PRC_RimM"/>
    <property type="match status" value="1"/>
</dbReference>
<comment type="domain">
    <text evidence="5">The PRC barrel domain binds ribosomal protein uS19.</text>
</comment>
<comment type="function">
    <text evidence="5">An accessory protein needed during the final step in the assembly of 30S ribosomal subunit, possibly for assembly of the head region. Essential for efficient processing of 16S rRNA. May be needed both before and after RbfA during the maturation of 16S rRNA. It has affinity for free ribosomal 30S subunits but not for 70S ribosomes.</text>
</comment>
<proteinExistence type="inferred from homology"/>
<feature type="domain" description="Ribosome maturation factor RimM PRC barrel" evidence="7">
    <location>
        <begin position="108"/>
        <end position="177"/>
    </location>
</feature>
<reference evidence="8 9" key="1">
    <citation type="submission" date="2019-08" db="EMBL/GenBank/DDBJ databases">
        <title>Complete genome sequence of Terriglobus albidus strain ORNL.</title>
        <authorList>
            <person name="Podar M."/>
        </authorList>
    </citation>
    <scope>NUCLEOTIDE SEQUENCE [LARGE SCALE GENOMIC DNA]</scope>
    <source>
        <strain evidence="8 9">ORNL</strain>
    </source>
</reference>
<dbReference type="Gene3D" id="2.30.30.240">
    <property type="entry name" value="PRC-barrel domain"/>
    <property type="match status" value="1"/>
</dbReference>
<protein>
    <recommendedName>
        <fullName evidence="5">Ribosome maturation factor RimM</fullName>
    </recommendedName>
</protein>
<evidence type="ECO:0000256" key="2">
    <source>
        <dbReference type="ARBA" id="ARBA00022517"/>
    </source>
</evidence>
<keyword evidence="4 5" id="KW-0143">Chaperone</keyword>
<dbReference type="NCBIfam" id="TIGR02273">
    <property type="entry name" value="16S_RimM"/>
    <property type="match status" value="1"/>
</dbReference>
<dbReference type="InterPro" id="IPR036976">
    <property type="entry name" value="RimM_N_sf"/>
</dbReference>
<dbReference type="Pfam" id="PF01782">
    <property type="entry name" value="RimM"/>
    <property type="match status" value="1"/>
</dbReference>
<dbReference type="GO" id="GO:0006364">
    <property type="term" value="P:rRNA processing"/>
    <property type="evidence" value="ECO:0007669"/>
    <property type="project" value="UniProtKB-UniRule"/>
</dbReference>
<dbReference type="GO" id="GO:0042274">
    <property type="term" value="P:ribosomal small subunit biogenesis"/>
    <property type="evidence" value="ECO:0007669"/>
    <property type="project" value="UniProtKB-UniRule"/>
</dbReference>
<sequence length="182" mass="20004">MNNSPYTAIARLLRPQGRKGELLADLLTDFPERFETTSSVLLENATGEPTPATLEGHWFPVGRNAGRVVLKLSGIDSINDAETLQGKLVFVPDAERVALAEDRVWIADLIGCELYHHDRPVGTVVDVHGSESPHGASLLVVKKRESDDELLIPFVQAYIQSLNLDAKRIEMNLPEGLLEING</sequence>
<dbReference type="Gene3D" id="2.40.30.60">
    <property type="entry name" value="RimM"/>
    <property type="match status" value="1"/>
</dbReference>
<dbReference type="PANTHER" id="PTHR33692:SF1">
    <property type="entry name" value="RIBOSOME MATURATION FACTOR RIMM"/>
    <property type="match status" value="1"/>
</dbReference>
<keyword evidence="2 5" id="KW-0690">Ribosome biogenesis</keyword>
<comment type="subunit">
    <text evidence="5">Binds ribosomal protein uS19.</text>
</comment>
<evidence type="ECO:0000259" key="6">
    <source>
        <dbReference type="Pfam" id="PF01782"/>
    </source>
</evidence>
<dbReference type="PANTHER" id="PTHR33692">
    <property type="entry name" value="RIBOSOME MATURATION FACTOR RIMM"/>
    <property type="match status" value="1"/>
</dbReference>
<dbReference type="RefSeq" id="WP_147650172.1">
    <property type="nucleotide sequence ID" value="NZ_CP042806.1"/>
</dbReference>
<keyword evidence="1 5" id="KW-0963">Cytoplasm</keyword>
<accession>A0A5B9EL96</accession>
<dbReference type="InterPro" id="IPR002676">
    <property type="entry name" value="RimM_N"/>
</dbReference>
<keyword evidence="3 5" id="KW-0698">rRNA processing</keyword>
<evidence type="ECO:0000256" key="1">
    <source>
        <dbReference type="ARBA" id="ARBA00022490"/>
    </source>
</evidence>
<dbReference type="SUPFAM" id="SSF50447">
    <property type="entry name" value="Translation proteins"/>
    <property type="match status" value="1"/>
</dbReference>
<comment type="subcellular location">
    <subcellularLocation>
        <location evidence="5">Cytoplasm</location>
    </subcellularLocation>
</comment>
<dbReference type="KEGG" id="talb:FTW19_24470"/>
<name>A0A5B9EL96_9BACT</name>
<dbReference type="Proteomes" id="UP000321820">
    <property type="component" value="Chromosome"/>
</dbReference>
<evidence type="ECO:0000256" key="3">
    <source>
        <dbReference type="ARBA" id="ARBA00022552"/>
    </source>
</evidence>
<dbReference type="InterPro" id="IPR009000">
    <property type="entry name" value="Transl_B-barrel_sf"/>
</dbReference>
<feature type="domain" description="RimM N-terminal" evidence="6">
    <location>
        <begin position="9"/>
        <end position="94"/>
    </location>
</feature>
<keyword evidence="9" id="KW-1185">Reference proteome</keyword>
<dbReference type="OrthoDB" id="9810331at2"/>
<organism evidence="8 9">
    <name type="scientific">Terriglobus albidus</name>
    <dbReference type="NCBI Taxonomy" id="1592106"/>
    <lineage>
        <taxon>Bacteria</taxon>
        <taxon>Pseudomonadati</taxon>
        <taxon>Acidobacteriota</taxon>
        <taxon>Terriglobia</taxon>
        <taxon>Terriglobales</taxon>
        <taxon>Acidobacteriaceae</taxon>
        <taxon>Terriglobus</taxon>
    </lineage>
</organism>
<dbReference type="InterPro" id="IPR011033">
    <property type="entry name" value="PRC_barrel-like_sf"/>
</dbReference>
<evidence type="ECO:0000256" key="5">
    <source>
        <dbReference type="HAMAP-Rule" id="MF_00014"/>
    </source>
</evidence>
<dbReference type="GO" id="GO:0005840">
    <property type="term" value="C:ribosome"/>
    <property type="evidence" value="ECO:0007669"/>
    <property type="project" value="InterPro"/>
</dbReference>
<dbReference type="GO" id="GO:0005737">
    <property type="term" value="C:cytoplasm"/>
    <property type="evidence" value="ECO:0007669"/>
    <property type="project" value="UniProtKB-SubCell"/>
</dbReference>
<comment type="similarity">
    <text evidence="5">Belongs to the RimM family.</text>
</comment>
<dbReference type="GO" id="GO:0043022">
    <property type="term" value="F:ribosome binding"/>
    <property type="evidence" value="ECO:0007669"/>
    <property type="project" value="InterPro"/>
</dbReference>